<feature type="domain" description="Outer membrane protein beta-barrel" evidence="2">
    <location>
        <begin position="41"/>
        <end position="223"/>
    </location>
</feature>
<evidence type="ECO:0000313" key="3">
    <source>
        <dbReference type="EMBL" id="WKK77682.2"/>
    </source>
</evidence>
<dbReference type="RefSeq" id="WP_308349413.1">
    <property type="nucleotide sequence ID" value="NZ_CP129971.1"/>
</dbReference>
<dbReference type="Proteomes" id="UP001230496">
    <property type="component" value="Chromosome"/>
</dbReference>
<organism evidence="3 4">
    <name type="scientific">Marivirga salinarum</name>
    <dbReference type="NCBI Taxonomy" id="3059078"/>
    <lineage>
        <taxon>Bacteria</taxon>
        <taxon>Pseudomonadati</taxon>
        <taxon>Bacteroidota</taxon>
        <taxon>Cytophagia</taxon>
        <taxon>Cytophagales</taxon>
        <taxon>Marivirgaceae</taxon>
        <taxon>Marivirga</taxon>
    </lineage>
</organism>
<dbReference type="EMBL" id="CP129971">
    <property type="protein sequence ID" value="WKK77682.2"/>
    <property type="molecule type" value="Genomic_DNA"/>
</dbReference>
<evidence type="ECO:0000313" key="4">
    <source>
        <dbReference type="Proteomes" id="UP001230496"/>
    </source>
</evidence>
<protein>
    <submittedName>
        <fullName evidence="3">Outer membrane beta-barrel protein</fullName>
    </submittedName>
</protein>
<reference evidence="3 4" key="1">
    <citation type="submission" date="2023-08" db="EMBL/GenBank/DDBJ databases">
        <title>Comparative genomics and taxonomic characterization of three novel marine species of genus Marivirga.</title>
        <authorList>
            <person name="Muhammad N."/>
            <person name="Kim S.-G."/>
        </authorList>
    </citation>
    <scope>NUCLEOTIDE SEQUENCE [LARGE SCALE GENOMIC DNA]</scope>
    <source>
        <strain evidence="3 4">BDSF4-3</strain>
    </source>
</reference>
<accession>A0AA49GHH2</accession>
<evidence type="ECO:0000259" key="2">
    <source>
        <dbReference type="Pfam" id="PF13568"/>
    </source>
</evidence>
<name>A0AA49GHH2_9BACT</name>
<sequence length="276" mass="31730">MYRLTINKKKKLISLKATAISLLIVALFAFNNKQLNAQVFIGAKSGARVSWLQYDDFAEEDYNKKLFFGYSAGITAAFKVQKRFLLQLDIMYTQKGKKIDGISGTPFQNYAKYHFLNTPVVYKLDFKEAFGDRIFKWYVGAGPNVNFWLGGNGILESEELREENIDQLNYRIIFDNMPATPENGALYFNEANRVQVGLIVSTGLVLEPAPGQSLMIDFRYEWGHSYMSRAEGRFSNVVGYRDNLRARNQAFQISVAYLFDIINKGKKEKKLYYENK</sequence>
<proteinExistence type="predicted"/>
<keyword evidence="1" id="KW-0812">Transmembrane</keyword>
<keyword evidence="1" id="KW-1133">Transmembrane helix</keyword>
<evidence type="ECO:0000256" key="1">
    <source>
        <dbReference type="SAM" id="Phobius"/>
    </source>
</evidence>
<dbReference type="AlphaFoldDB" id="A0AA49GHH2"/>
<feature type="transmembrane region" description="Helical" evidence="1">
    <location>
        <begin position="12"/>
        <end position="30"/>
    </location>
</feature>
<dbReference type="Pfam" id="PF13568">
    <property type="entry name" value="OMP_b-brl_2"/>
    <property type="match status" value="1"/>
</dbReference>
<gene>
    <name evidence="3" type="ORF">QYS49_11640</name>
</gene>
<dbReference type="InterPro" id="IPR025665">
    <property type="entry name" value="Beta-barrel_OMP_2"/>
</dbReference>
<dbReference type="KEGG" id="msaa:QYS49_11640"/>
<keyword evidence="4" id="KW-1185">Reference proteome</keyword>
<keyword evidence="1" id="KW-0472">Membrane</keyword>